<proteinExistence type="predicted"/>
<dbReference type="Proteomes" id="UP000290378">
    <property type="component" value="Unassembled WGS sequence"/>
</dbReference>
<evidence type="ECO:0000313" key="2">
    <source>
        <dbReference type="Proteomes" id="UP000290378"/>
    </source>
</evidence>
<dbReference type="AlphaFoldDB" id="A0AA94JTQ9"/>
<name>A0AA94JTQ9_9BACT</name>
<protein>
    <submittedName>
        <fullName evidence="1">Uncharacterized protein</fullName>
    </submittedName>
</protein>
<reference evidence="1 2" key="1">
    <citation type="submission" date="2017-09" db="EMBL/GenBank/DDBJ databases">
        <title>Genomics of the genus Arcobacter.</title>
        <authorList>
            <person name="Perez-Cataluna A."/>
            <person name="Figueras M.J."/>
            <person name="Salas-Masso N."/>
        </authorList>
    </citation>
    <scope>NUCLEOTIDE SEQUENCE [LARGE SCALE GENOMIC DNA]</scope>
    <source>
        <strain evidence="1 2">CECT 7834</strain>
    </source>
</reference>
<sequence>MSQRQDDDSSALSSADSDVYNRHASKGELVWSITPQCRKLLMDLISLFMTIDAKLKLGQNVKNQEILYSIEQLSEITKYMSTTCLLYTTPSPRRTPK</sequence>
<keyword evidence="2" id="KW-1185">Reference proteome</keyword>
<dbReference type="EMBL" id="NXII01000084">
    <property type="protein sequence ID" value="RXI35845.1"/>
    <property type="molecule type" value="Genomic_DNA"/>
</dbReference>
<organism evidence="1 2">
    <name type="scientific">Arcobacter cloacae</name>
    <dbReference type="NCBI Taxonomy" id="1054034"/>
    <lineage>
        <taxon>Bacteria</taxon>
        <taxon>Pseudomonadati</taxon>
        <taxon>Campylobacterota</taxon>
        <taxon>Epsilonproteobacteria</taxon>
        <taxon>Campylobacterales</taxon>
        <taxon>Arcobacteraceae</taxon>
        <taxon>Arcobacter</taxon>
    </lineage>
</organism>
<accession>A0AA94JTQ9</accession>
<comment type="caution">
    <text evidence="1">The sequence shown here is derived from an EMBL/GenBank/DDBJ whole genome shotgun (WGS) entry which is preliminary data.</text>
</comment>
<evidence type="ECO:0000313" key="1">
    <source>
        <dbReference type="EMBL" id="RXI35845.1"/>
    </source>
</evidence>
<gene>
    <name evidence="1" type="ORF">CP963_14160</name>
</gene>